<dbReference type="RefSeq" id="WP_139626572.1">
    <property type="nucleotide sequence ID" value="NZ_VDCI01000004.1"/>
</dbReference>
<evidence type="ECO:0000256" key="2">
    <source>
        <dbReference type="SAM" id="SignalP"/>
    </source>
</evidence>
<dbReference type="Gene3D" id="1.20.120.1490">
    <property type="match status" value="1"/>
</dbReference>
<keyword evidence="2" id="KW-0732">Signal</keyword>
<protein>
    <recommendedName>
        <fullName evidence="5">Periplasmic heavy metal sensor</fullName>
    </recommendedName>
</protein>
<organism evidence="3 4">
    <name type="scientific">Prosthecochloris vibrioformis</name>
    <name type="common">Chlorobium vibrioforme</name>
    <dbReference type="NCBI Taxonomy" id="1098"/>
    <lineage>
        <taxon>Bacteria</taxon>
        <taxon>Pseudomonadati</taxon>
        <taxon>Chlorobiota</taxon>
        <taxon>Chlorobiia</taxon>
        <taxon>Chlorobiales</taxon>
        <taxon>Chlorobiaceae</taxon>
        <taxon>Prosthecochloris</taxon>
    </lineage>
</organism>
<evidence type="ECO:0008006" key="5">
    <source>
        <dbReference type="Google" id="ProtNLM"/>
    </source>
</evidence>
<evidence type="ECO:0000313" key="3">
    <source>
        <dbReference type="EMBL" id="TNJ36651.1"/>
    </source>
</evidence>
<keyword evidence="1" id="KW-0175">Coiled coil</keyword>
<feature type="signal peptide" evidence="2">
    <location>
        <begin position="1"/>
        <end position="25"/>
    </location>
</feature>
<sequence>MNRYAQRMMIAAAALLFIGQPSLQARPWHDNNASTEYQREAADRHTSFSGELHLTRKQEREFLSLRDSYEVRERNMERRLAKLRKEHRLALRDARTSKKRAYRIMQQIRREEAAINRHKERYYSSLRRVCRPEQRERFDAMLRYQSPSLAVLIRF</sequence>
<dbReference type="Proteomes" id="UP000309544">
    <property type="component" value="Unassembled WGS sequence"/>
</dbReference>
<comment type="caution">
    <text evidence="3">The sequence shown here is derived from an EMBL/GenBank/DDBJ whole genome shotgun (WGS) entry which is preliminary data.</text>
</comment>
<accession>A0A5C4S1N5</accession>
<keyword evidence="4" id="KW-1185">Reference proteome</keyword>
<proteinExistence type="predicted"/>
<gene>
    <name evidence="3" type="ORF">FGF68_06200</name>
</gene>
<dbReference type="AlphaFoldDB" id="A0A5C4S1N5"/>
<evidence type="ECO:0000313" key="4">
    <source>
        <dbReference type="Proteomes" id="UP000309544"/>
    </source>
</evidence>
<reference evidence="3 4" key="1">
    <citation type="submission" date="2019-05" db="EMBL/GenBank/DDBJ databases">
        <title>Draft Whole-Genome sequence of the green sulfur bacterium Prosthecochloris vibrioformis DSM 260.</title>
        <authorList>
            <person name="Meyer T.E."/>
            <person name="Kyndt J.A."/>
        </authorList>
    </citation>
    <scope>NUCLEOTIDE SEQUENCE [LARGE SCALE GENOMIC DNA]</scope>
    <source>
        <strain evidence="3 4">DSM 260</strain>
    </source>
</reference>
<dbReference type="EMBL" id="VDCI01000004">
    <property type="protein sequence ID" value="TNJ36651.1"/>
    <property type="molecule type" value="Genomic_DNA"/>
</dbReference>
<name>A0A5C4S1N5_PROVB</name>
<feature type="chain" id="PRO_5022956488" description="Periplasmic heavy metal sensor" evidence="2">
    <location>
        <begin position="26"/>
        <end position="155"/>
    </location>
</feature>
<feature type="coiled-coil region" evidence="1">
    <location>
        <begin position="66"/>
        <end position="93"/>
    </location>
</feature>
<evidence type="ECO:0000256" key="1">
    <source>
        <dbReference type="SAM" id="Coils"/>
    </source>
</evidence>